<dbReference type="GO" id="GO:0008168">
    <property type="term" value="F:methyltransferase activity"/>
    <property type="evidence" value="ECO:0007669"/>
    <property type="project" value="UniProtKB-KW"/>
</dbReference>
<reference evidence="1 2" key="1">
    <citation type="journal article" date="2011" name="Stand. Genomic Sci.">
        <title>Complete genome sequence of the acetate-degrading sulfate reducer Desulfobacca acetoxidans type strain (ASRB2).</title>
        <authorList>
            <person name="Goker M."/>
            <person name="Teshima H."/>
            <person name="Lapidus A."/>
            <person name="Nolan M."/>
            <person name="Lucas S."/>
            <person name="Hammon N."/>
            <person name="Deshpande S."/>
            <person name="Cheng J.F."/>
            <person name="Tapia R."/>
            <person name="Han C."/>
            <person name="Goodwin L."/>
            <person name="Pitluck S."/>
            <person name="Huntemann M."/>
            <person name="Liolios K."/>
            <person name="Ivanova N."/>
            <person name="Pagani I."/>
            <person name="Mavromatis K."/>
            <person name="Ovchinikova G."/>
            <person name="Pati A."/>
            <person name="Chen A."/>
            <person name="Palaniappan K."/>
            <person name="Land M."/>
            <person name="Hauser L."/>
            <person name="Brambilla E.M."/>
            <person name="Rohde M."/>
            <person name="Spring S."/>
            <person name="Detter J.C."/>
            <person name="Woyke T."/>
            <person name="Bristow J."/>
            <person name="Eisen J.A."/>
            <person name="Markowitz V."/>
            <person name="Hugenholtz P."/>
            <person name="Kyrpides N.C."/>
            <person name="Klenk H.P."/>
        </authorList>
    </citation>
    <scope>NUCLEOTIDE SEQUENCE [LARGE SCALE GENOMIC DNA]</scope>
    <source>
        <strain evidence="2">ATCC 700848 / DSM 11109 / ASRB2</strain>
    </source>
</reference>
<evidence type="ECO:0000313" key="1">
    <source>
        <dbReference type="EMBL" id="AEB10251.1"/>
    </source>
</evidence>
<dbReference type="OrthoDB" id="9791837at2"/>
<name>F2NDH5_DESAR</name>
<dbReference type="PANTHER" id="PTHR43861">
    <property type="entry name" value="TRANS-ACONITATE 2-METHYLTRANSFERASE-RELATED"/>
    <property type="match status" value="1"/>
</dbReference>
<dbReference type="KEGG" id="dao:Desac_2430"/>
<dbReference type="Gene3D" id="3.40.50.150">
    <property type="entry name" value="Vaccinia Virus protein VP39"/>
    <property type="match status" value="1"/>
</dbReference>
<dbReference type="GO" id="GO:0032259">
    <property type="term" value="P:methylation"/>
    <property type="evidence" value="ECO:0007669"/>
    <property type="project" value="UniProtKB-KW"/>
</dbReference>
<evidence type="ECO:0000313" key="2">
    <source>
        <dbReference type="Proteomes" id="UP000000483"/>
    </source>
</evidence>
<gene>
    <name evidence="1" type="ordered locus">Desac_2430</name>
</gene>
<dbReference type="CDD" id="cd02440">
    <property type="entry name" value="AdoMet_MTases"/>
    <property type="match status" value="1"/>
</dbReference>
<accession>F2NDH5</accession>
<proteinExistence type="predicted"/>
<dbReference type="eggNOG" id="COG4976">
    <property type="taxonomic scope" value="Bacteria"/>
</dbReference>
<dbReference type="AlphaFoldDB" id="F2NDH5"/>
<keyword evidence="1" id="KW-0808">Transferase</keyword>
<dbReference type="InterPro" id="IPR029063">
    <property type="entry name" value="SAM-dependent_MTases_sf"/>
</dbReference>
<keyword evidence="2" id="KW-1185">Reference proteome</keyword>
<organism evidence="1 2">
    <name type="scientific">Desulfobacca acetoxidans (strain ATCC 700848 / DSM 11109 / ASRB2)</name>
    <dbReference type="NCBI Taxonomy" id="880072"/>
    <lineage>
        <taxon>Bacteria</taxon>
        <taxon>Pseudomonadati</taxon>
        <taxon>Thermodesulfobacteriota</taxon>
        <taxon>Desulfobaccia</taxon>
        <taxon>Desulfobaccales</taxon>
        <taxon>Desulfobaccaceae</taxon>
        <taxon>Desulfobacca</taxon>
    </lineage>
</organism>
<reference evidence="2" key="2">
    <citation type="submission" date="2011-03" db="EMBL/GenBank/DDBJ databases">
        <title>The complete genome of Desulfobacca acetoxidans DSM 11109.</title>
        <authorList>
            <consortium name="US DOE Joint Genome Institute (JGI-PGF)"/>
            <person name="Lucas S."/>
            <person name="Copeland A."/>
            <person name="Lapidus A."/>
            <person name="Bruce D."/>
            <person name="Goodwin L."/>
            <person name="Pitluck S."/>
            <person name="Peters L."/>
            <person name="Kyrpides N."/>
            <person name="Mavromatis K."/>
            <person name="Ivanova N."/>
            <person name="Ovchinnikova G."/>
            <person name="Teshima H."/>
            <person name="Detter J.C."/>
            <person name="Han C."/>
            <person name="Land M."/>
            <person name="Hauser L."/>
            <person name="Markowitz V."/>
            <person name="Cheng J.-F."/>
            <person name="Hugenholtz P."/>
            <person name="Woyke T."/>
            <person name="Wu D."/>
            <person name="Spring S."/>
            <person name="Schueler E."/>
            <person name="Brambilla E."/>
            <person name="Klenk H.-P."/>
            <person name="Eisen J.A."/>
        </authorList>
    </citation>
    <scope>NUCLEOTIDE SEQUENCE [LARGE SCALE GENOMIC DNA]</scope>
    <source>
        <strain evidence="2">ATCC 700848 / DSM 11109 / ASRB2</strain>
    </source>
</reference>
<dbReference type="Proteomes" id="UP000000483">
    <property type="component" value="Chromosome"/>
</dbReference>
<dbReference type="STRING" id="880072.Desac_2430"/>
<dbReference type="HOGENOM" id="CLU_1080630_0_0_7"/>
<keyword evidence="1" id="KW-0489">Methyltransferase</keyword>
<dbReference type="Pfam" id="PF13489">
    <property type="entry name" value="Methyltransf_23"/>
    <property type="match status" value="1"/>
</dbReference>
<sequence>MDHMSSSKNFDSIHDAYSFFMEHSTEAEQDLKSHLPYLSPLVQSGKTIRLLDFGCGDGLFSSRLLSRAGFDPNRLTLSLVEPDVGYLHQAATRLQTFSSTPVSAWTSLPSEQSHSFDLIVANHVLYYVNDLDQTLGQILNTLTVGGLFLISMGGSKNVLCHLINLAFASFDEPMPYYLAEDLEIVLGGRGLEFQRHEVDFELIFPDLEENRHKMCRFLLGEHFFRMNRGEVLKLFDPYALAGRIVIRTCDYHFIIQK</sequence>
<protein>
    <submittedName>
        <fullName evidence="1">Methyltransferase type 12</fullName>
    </submittedName>
</protein>
<dbReference type="EMBL" id="CP002629">
    <property type="protein sequence ID" value="AEB10251.1"/>
    <property type="molecule type" value="Genomic_DNA"/>
</dbReference>
<dbReference type="RefSeq" id="WP_013707360.1">
    <property type="nucleotide sequence ID" value="NC_015388.1"/>
</dbReference>
<dbReference type="SUPFAM" id="SSF53335">
    <property type="entry name" value="S-adenosyl-L-methionine-dependent methyltransferases"/>
    <property type="match status" value="1"/>
</dbReference>